<dbReference type="InterPro" id="IPR041183">
    <property type="entry name" value="Cyclophilin-like"/>
</dbReference>
<keyword evidence="2" id="KW-0732">Signal</keyword>
<protein>
    <recommendedName>
        <fullName evidence="3">Cyclophilin-like domain-containing protein</fullName>
    </recommendedName>
</protein>
<dbReference type="Pfam" id="PF18050">
    <property type="entry name" value="Cyclophil_like2"/>
    <property type="match status" value="1"/>
</dbReference>
<sequence>MKKAAFLSLAAAVILSSCENKANPDSYDTASSKTEKSTVSVSASSTQTTSTAQITEMSTTTASTTTSSTTGSPAVTTTVKQKVDIKATEKITGHAIQRETEFITDMPETEATTTTTTSSTTLKEKTPAEDTLWVTVNGAEFKAKFCDTQAADEFKTMLPLTFDMSELNGNEKYIYTDTSFTTSAESVGHINKGELMLYGDSCVVLFYDNFDTPYSYTKLGYIENTEELENAVGTGSVTVRFSAE</sequence>
<dbReference type="Gene3D" id="2.40.100.20">
    <property type="match status" value="1"/>
</dbReference>
<dbReference type="PROSITE" id="PS51257">
    <property type="entry name" value="PROKAR_LIPOPROTEIN"/>
    <property type="match status" value="1"/>
</dbReference>
<reference evidence="4 5" key="1">
    <citation type="submission" date="2013-06" db="EMBL/GenBank/DDBJ databases">
        <title>Rumen cellulosomics: divergent fiber-degrading strategies revealed by comparative genome-wide analysis of six Ruminococcal strains.</title>
        <authorList>
            <person name="Dassa B."/>
            <person name="Borovok I."/>
            <person name="Lamed R."/>
            <person name="Flint H."/>
            <person name="Yeoman C.J."/>
            <person name="White B."/>
            <person name="Bayer E.A."/>
        </authorList>
    </citation>
    <scope>NUCLEOTIDE SEQUENCE [LARGE SCALE GENOMIC DNA]</scope>
    <source>
        <strain evidence="4 5">SY3</strain>
    </source>
</reference>
<gene>
    <name evidence="4" type="ORF">RASY3_02615</name>
</gene>
<feature type="domain" description="Cyclophilin-like" evidence="3">
    <location>
        <begin position="134"/>
        <end position="241"/>
    </location>
</feature>
<keyword evidence="5" id="KW-1185">Reference proteome</keyword>
<proteinExistence type="predicted"/>
<evidence type="ECO:0000313" key="4">
    <source>
        <dbReference type="EMBL" id="EXM40690.1"/>
    </source>
</evidence>
<dbReference type="PATRIC" id="fig|1341156.4.peg.244"/>
<dbReference type="Proteomes" id="UP000021369">
    <property type="component" value="Unassembled WGS sequence"/>
</dbReference>
<dbReference type="InterPro" id="IPR029000">
    <property type="entry name" value="Cyclophilin-like_dom_sf"/>
</dbReference>
<feature type="compositionally biased region" description="Low complexity" evidence="1">
    <location>
        <begin position="29"/>
        <end position="74"/>
    </location>
</feature>
<feature type="chain" id="PRO_5001464096" description="Cyclophilin-like domain-containing protein" evidence="2">
    <location>
        <begin position="23"/>
        <end position="244"/>
    </location>
</feature>
<evidence type="ECO:0000313" key="5">
    <source>
        <dbReference type="Proteomes" id="UP000021369"/>
    </source>
</evidence>
<accession>A0A011WUI9</accession>
<evidence type="ECO:0000256" key="2">
    <source>
        <dbReference type="SAM" id="SignalP"/>
    </source>
</evidence>
<feature type="signal peptide" evidence="2">
    <location>
        <begin position="1"/>
        <end position="22"/>
    </location>
</feature>
<comment type="caution">
    <text evidence="4">The sequence shown here is derived from an EMBL/GenBank/DDBJ whole genome shotgun (WGS) entry which is preliminary data.</text>
</comment>
<feature type="region of interest" description="Disordered" evidence="1">
    <location>
        <begin position="21"/>
        <end position="74"/>
    </location>
</feature>
<evidence type="ECO:0000256" key="1">
    <source>
        <dbReference type="SAM" id="MobiDB-lite"/>
    </source>
</evidence>
<evidence type="ECO:0000259" key="3">
    <source>
        <dbReference type="Pfam" id="PF18050"/>
    </source>
</evidence>
<dbReference type="OrthoDB" id="9801466at2"/>
<dbReference type="SUPFAM" id="SSF50891">
    <property type="entry name" value="Cyclophilin-like"/>
    <property type="match status" value="1"/>
</dbReference>
<dbReference type="RefSeq" id="WP_051506297.1">
    <property type="nucleotide sequence ID" value="NZ_JEOB01000001.1"/>
</dbReference>
<dbReference type="EMBL" id="JEOB01000001">
    <property type="protein sequence ID" value="EXM40690.1"/>
    <property type="molecule type" value="Genomic_DNA"/>
</dbReference>
<dbReference type="AlphaFoldDB" id="A0A011WUI9"/>
<organism evidence="4 5">
    <name type="scientific">Ruminococcus albus SY3</name>
    <dbReference type="NCBI Taxonomy" id="1341156"/>
    <lineage>
        <taxon>Bacteria</taxon>
        <taxon>Bacillati</taxon>
        <taxon>Bacillota</taxon>
        <taxon>Clostridia</taxon>
        <taxon>Eubacteriales</taxon>
        <taxon>Oscillospiraceae</taxon>
        <taxon>Ruminococcus</taxon>
    </lineage>
</organism>
<name>A0A011WUI9_RUMAL</name>